<accession>A0A0Q9WXE4</accession>
<dbReference type="PANTHER" id="PTHR31435:SF9">
    <property type="entry name" value="PROTEIN NATD1"/>
    <property type="match status" value="1"/>
</dbReference>
<dbReference type="Gene3D" id="3.40.630.30">
    <property type="match status" value="1"/>
</dbReference>
<proteinExistence type="inferred from homology"/>
<dbReference type="AlphaFoldDB" id="A0A0Q9WXE4"/>
<dbReference type="PANTHER" id="PTHR31435">
    <property type="entry name" value="PROTEIN NATD1"/>
    <property type="match status" value="1"/>
</dbReference>
<evidence type="ECO:0000256" key="2">
    <source>
        <dbReference type="ARBA" id="ARBA00020243"/>
    </source>
</evidence>
<gene>
    <name evidence="5" type="primary">Dmoj\GI26845</name>
    <name evidence="5" type="ORF">Dmoj_GI26845</name>
</gene>
<name>A0A0Q9WXE4_DROMO</name>
<dbReference type="InterPro" id="IPR016181">
    <property type="entry name" value="Acyl_CoA_acyltransferase"/>
</dbReference>
<dbReference type="InParanoid" id="A0A0Q9WXE4"/>
<comment type="similarity">
    <text evidence="1">Belongs to the NATD1 family.</text>
</comment>
<dbReference type="Proteomes" id="UP000009192">
    <property type="component" value="Unassembled WGS sequence"/>
</dbReference>
<dbReference type="EMBL" id="CH933806">
    <property type="protein sequence ID" value="KRG00704.1"/>
    <property type="molecule type" value="Genomic_DNA"/>
</dbReference>
<keyword evidence="6" id="KW-1185">Reference proteome</keyword>
<protein>
    <recommendedName>
        <fullName evidence="2">Protein NATD1</fullName>
    </recommendedName>
    <alternativeName>
        <fullName evidence="3">N-acetyltransferase domain-containing protein 1</fullName>
    </alternativeName>
</protein>
<dbReference type="SUPFAM" id="SSF55729">
    <property type="entry name" value="Acyl-CoA N-acyltransferases (Nat)"/>
    <property type="match status" value="1"/>
</dbReference>
<reference evidence="5 6" key="1">
    <citation type="journal article" date="2007" name="Nature">
        <title>Evolution of genes and genomes on the Drosophila phylogeny.</title>
        <authorList>
            <consortium name="Drosophila 12 Genomes Consortium"/>
            <person name="Clark A.G."/>
            <person name="Eisen M.B."/>
            <person name="Smith D.R."/>
            <person name="Bergman C.M."/>
            <person name="Oliver B."/>
            <person name="Markow T.A."/>
            <person name="Kaufman T.C."/>
            <person name="Kellis M."/>
            <person name="Gelbart W."/>
            <person name="Iyer V.N."/>
            <person name="Pollard D.A."/>
            <person name="Sackton T.B."/>
            <person name="Larracuente A.M."/>
            <person name="Singh N.D."/>
            <person name="Abad J.P."/>
            <person name="Abt D.N."/>
            <person name="Adryan B."/>
            <person name="Aguade M."/>
            <person name="Akashi H."/>
            <person name="Anderson W.W."/>
            <person name="Aquadro C.F."/>
            <person name="Ardell D.H."/>
            <person name="Arguello R."/>
            <person name="Artieri C.G."/>
            <person name="Barbash D.A."/>
            <person name="Barker D."/>
            <person name="Barsanti P."/>
            <person name="Batterham P."/>
            <person name="Batzoglou S."/>
            <person name="Begun D."/>
            <person name="Bhutkar A."/>
            <person name="Blanco E."/>
            <person name="Bosak S.A."/>
            <person name="Bradley R.K."/>
            <person name="Brand A.D."/>
            <person name="Brent M.R."/>
            <person name="Brooks A.N."/>
            <person name="Brown R.H."/>
            <person name="Butlin R.K."/>
            <person name="Caggese C."/>
            <person name="Calvi B.R."/>
            <person name="Bernardo de Carvalho A."/>
            <person name="Caspi A."/>
            <person name="Castrezana S."/>
            <person name="Celniker S.E."/>
            <person name="Chang J.L."/>
            <person name="Chapple C."/>
            <person name="Chatterji S."/>
            <person name="Chinwalla A."/>
            <person name="Civetta A."/>
            <person name="Clifton S.W."/>
            <person name="Comeron J.M."/>
            <person name="Costello J.C."/>
            <person name="Coyne J.A."/>
            <person name="Daub J."/>
            <person name="David R.G."/>
            <person name="Delcher A.L."/>
            <person name="Delehaunty K."/>
            <person name="Do C.B."/>
            <person name="Ebling H."/>
            <person name="Edwards K."/>
            <person name="Eickbush T."/>
            <person name="Evans J.D."/>
            <person name="Filipski A."/>
            <person name="Findeiss S."/>
            <person name="Freyhult E."/>
            <person name="Fulton L."/>
            <person name="Fulton R."/>
            <person name="Garcia A.C."/>
            <person name="Gardiner A."/>
            <person name="Garfield D.A."/>
            <person name="Garvin B.E."/>
            <person name="Gibson G."/>
            <person name="Gilbert D."/>
            <person name="Gnerre S."/>
            <person name="Godfrey J."/>
            <person name="Good R."/>
            <person name="Gotea V."/>
            <person name="Gravely B."/>
            <person name="Greenberg A.J."/>
            <person name="Griffiths-Jones S."/>
            <person name="Gross S."/>
            <person name="Guigo R."/>
            <person name="Gustafson E.A."/>
            <person name="Haerty W."/>
            <person name="Hahn M.W."/>
            <person name="Halligan D.L."/>
            <person name="Halpern A.L."/>
            <person name="Halter G.M."/>
            <person name="Han M.V."/>
            <person name="Heger A."/>
            <person name="Hillier L."/>
            <person name="Hinrichs A.S."/>
            <person name="Holmes I."/>
            <person name="Hoskins R.A."/>
            <person name="Hubisz M.J."/>
            <person name="Hultmark D."/>
            <person name="Huntley M.A."/>
            <person name="Jaffe D.B."/>
            <person name="Jagadeeshan S."/>
            <person name="Jeck W.R."/>
            <person name="Johnson J."/>
            <person name="Jones C.D."/>
            <person name="Jordan W.C."/>
            <person name="Karpen G.H."/>
            <person name="Kataoka E."/>
            <person name="Keightley P.D."/>
            <person name="Kheradpour P."/>
            <person name="Kirkness E.F."/>
            <person name="Koerich L.B."/>
            <person name="Kristiansen K."/>
            <person name="Kudrna D."/>
            <person name="Kulathinal R.J."/>
            <person name="Kumar S."/>
            <person name="Kwok R."/>
            <person name="Lander E."/>
            <person name="Langley C.H."/>
            <person name="Lapoint R."/>
            <person name="Lazzaro B.P."/>
            <person name="Lee S.J."/>
            <person name="Levesque L."/>
            <person name="Li R."/>
            <person name="Lin C.F."/>
            <person name="Lin M.F."/>
            <person name="Lindblad-Toh K."/>
            <person name="Llopart A."/>
            <person name="Long M."/>
            <person name="Low L."/>
            <person name="Lozovsky E."/>
            <person name="Lu J."/>
            <person name="Luo M."/>
            <person name="Machado C.A."/>
            <person name="Makalowski W."/>
            <person name="Marzo M."/>
            <person name="Matsuda M."/>
            <person name="Matzkin L."/>
            <person name="McAllister B."/>
            <person name="McBride C.S."/>
            <person name="McKernan B."/>
            <person name="McKernan K."/>
            <person name="Mendez-Lago M."/>
            <person name="Minx P."/>
            <person name="Mollenhauer M.U."/>
            <person name="Montooth K."/>
            <person name="Mount S.M."/>
            <person name="Mu X."/>
            <person name="Myers E."/>
            <person name="Negre B."/>
            <person name="Newfeld S."/>
            <person name="Nielsen R."/>
            <person name="Noor M.A."/>
            <person name="O'Grady P."/>
            <person name="Pachter L."/>
            <person name="Papaceit M."/>
            <person name="Parisi M.J."/>
            <person name="Parisi M."/>
            <person name="Parts L."/>
            <person name="Pedersen J.S."/>
            <person name="Pesole G."/>
            <person name="Phillippy A.M."/>
            <person name="Ponting C.P."/>
            <person name="Pop M."/>
            <person name="Porcelli D."/>
            <person name="Powell J.R."/>
            <person name="Prohaska S."/>
            <person name="Pruitt K."/>
            <person name="Puig M."/>
            <person name="Quesneville H."/>
            <person name="Ram K.R."/>
            <person name="Rand D."/>
            <person name="Rasmussen M.D."/>
            <person name="Reed L.K."/>
            <person name="Reenan R."/>
            <person name="Reily A."/>
            <person name="Remington K.A."/>
            <person name="Rieger T.T."/>
            <person name="Ritchie M.G."/>
            <person name="Robin C."/>
            <person name="Rogers Y.H."/>
            <person name="Rohde C."/>
            <person name="Rozas J."/>
            <person name="Rubenfield M.J."/>
            <person name="Ruiz A."/>
            <person name="Russo S."/>
            <person name="Salzberg S.L."/>
            <person name="Sanchez-Gracia A."/>
            <person name="Saranga D.J."/>
            <person name="Sato H."/>
            <person name="Schaeffer S.W."/>
            <person name="Schatz M.C."/>
            <person name="Schlenke T."/>
            <person name="Schwartz R."/>
            <person name="Segarra C."/>
            <person name="Singh R.S."/>
            <person name="Sirot L."/>
            <person name="Sirota M."/>
            <person name="Sisneros N.B."/>
            <person name="Smith C.D."/>
            <person name="Smith T.F."/>
            <person name="Spieth J."/>
            <person name="Stage D.E."/>
            <person name="Stark A."/>
            <person name="Stephan W."/>
            <person name="Strausberg R.L."/>
            <person name="Strempel S."/>
            <person name="Sturgill D."/>
            <person name="Sutton G."/>
            <person name="Sutton G.G."/>
            <person name="Tao W."/>
            <person name="Teichmann S."/>
            <person name="Tobari Y.N."/>
            <person name="Tomimura Y."/>
            <person name="Tsolas J.M."/>
            <person name="Valente V.L."/>
            <person name="Venter E."/>
            <person name="Venter J.C."/>
            <person name="Vicario S."/>
            <person name="Vieira F.G."/>
            <person name="Vilella A.J."/>
            <person name="Villasante A."/>
            <person name="Walenz B."/>
            <person name="Wang J."/>
            <person name="Wasserman M."/>
            <person name="Watts T."/>
            <person name="Wilson D."/>
            <person name="Wilson R.K."/>
            <person name="Wing R.A."/>
            <person name="Wolfner M.F."/>
            <person name="Wong A."/>
            <person name="Wong G.K."/>
            <person name="Wu C.I."/>
            <person name="Wu G."/>
            <person name="Yamamoto D."/>
            <person name="Yang H.P."/>
            <person name="Yang S.P."/>
            <person name="Yorke J.A."/>
            <person name="Yoshida K."/>
            <person name="Zdobnov E."/>
            <person name="Zhang P."/>
            <person name="Zhang Y."/>
            <person name="Zimin A.V."/>
            <person name="Baldwin J."/>
            <person name="Abdouelleil A."/>
            <person name="Abdulkadir J."/>
            <person name="Abebe A."/>
            <person name="Abera B."/>
            <person name="Abreu J."/>
            <person name="Acer S.C."/>
            <person name="Aftuck L."/>
            <person name="Alexander A."/>
            <person name="An P."/>
            <person name="Anderson E."/>
            <person name="Anderson S."/>
            <person name="Arachi H."/>
            <person name="Azer M."/>
            <person name="Bachantsang P."/>
            <person name="Barry A."/>
            <person name="Bayul T."/>
            <person name="Berlin A."/>
            <person name="Bessette D."/>
            <person name="Bloom T."/>
            <person name="Blye J."/>
            <person name="Boguslavskiy L."/>
            <person name="Bonnet C."/>
            <person name="Boukhgalter B."/>
            <person name="Bourzgui I."/>
            <person name="Brown A."/>
            <person name="Cahill P."/>
            <person name="Channer S."/>
            <person name="Cheshatsang Y."/>
            <person name="Chuda L."/>
            <person name="Citroen M."/>
            <person name="Collymore A."/>
            <person name="Cooke P."/>
            <person name="Costello M."/>
            <person name="D'Aco K."/>
            <person name="Daza R."/>
            <person name="De Haan G."/>
            <person name="DeGray S."/>
            <person name="DeMaso C."/>
            <person name="Dhargay N."/>
            <person name="Dooley K."/>
            <person name="Dooley E."/>
            <person name="Doricent M."/>
            <person name="Dorje P."/>
            <person name="Dorjee K."/>
            <person name="Dupes A."/>
            <person name="Elong R."/>
            <person name="Falk J."/>
            <person name="Farina A."/>
            <person name="Faro S."/>
            <person name="Ferguson D."/>
            <person name="Fisher S."/>
            <person name="Foley C.D."/>
            <person name="Franke A."/>
            <person name="Friedrich D."/>
            <person name="Gadbois L."/>
            <person name="Gearin G."/>
            <person name="Gearin C.R."/>
            <person name="Giannoukos G."/>
            <person name="Goode T."/>
            <person name="Graham J."/>
            <person name="Grandbois E."/>
            <person name="Grewal S."/>
            <person name="Gyaltsen K."/>
            <person name="Hafez N."/>
            <person name="Hagos B."/>
            <person name="Hall J."/>
            <person name="Henson C."/>
            <person name="Hollinger A."/>
            <person name="Honan T."/>
            <person name="Huard M.D."/>
            <person name="Hughes L."/>
            <person name="Hurhula B."/>
            <person name="Husby M.E."/>
            <person name="Kamat A."/>
            <person name="Kanga B."/>
            <person name="Kashin S."/>
            <person name="Khazanovich D."/>
            <person name="Kisner P."/>
            <person name="Lance K."/>
            <person name="Lara M."/>
            <person name="Lee W."/>
            <person name="Lennon N."/>
            <person name="Letendre F."/>
            <person name="LeVine R."/>
            <person name="Lipovsky A."/>
            <person name="Liu X."/>
            <person name="Liu J."/>
            <person name="Liu S."/>
            <person name="Lokyitsang T."/>
            <person name="Lokyitsang Y."/>
            <person name="Lubonja R."/>
            <person name="Lui A."/>
            <person name="MacDonald P."/>
            <person name="Magnisalis V."/>
            <person name="Maru K."/>
            <person name="Matthews C."/>
            <person name="McCusker W."/>
            <person name="McDonough S."/>
            <person name="Mehta T."/>
            <person name="Meldrim J."/>
            <person name="Meneus L."/>
            <person name="Mihai O."/>
            <person name="Mihalev A."/>
            <person name="Mihova T."/>
            <person name="Mittelman R."/>
            <person name="Mlenga V."/>
            <person name="Montmayeur A."/>
            <person name="Mulrain L."/>
            <person name="Navidi A."/>
            <person name="Naylor J."/>
            <person name="Negash T."/>
            <person name="Nguyen T."/>
            <person name="Nguyen N."/>
            <person name="Nicol R."/>
            <person name="Norbu C."/>
            <person name="Norbu N."/>
            <person name="Novod N."/>
            <person name="O'Neill B."/>
            <person name="Osman S."/>
            <person name="Markiewicz E."/>
            <person name="Oyono O.L."/>
            <person name="Patti C."/>
            <person name="Phunkhang P."/>
            <person name="Pierre F."/>
            <person name="Priest M."/>
            <person name="Raghuraman S."/>
            <person name="Rege F."/>
            <person name="Reyes R."/>
            <person name="Rise C."/>
            <person name="Rogov P."/>
            <person name="Ross K."/>
            <person name="Ryan E."/>
            <person name="Settipalli S."/>
            <person name="Shea T."/>
            <person name="Sherpa N."/>
            <person name="Shi L."/>
            <person name="Shih D."/>
            <person name="Sparrow T."/>
            <person name="Spaulding J."/>
            <person name="Stalker J."/>
            <person name="Stange-Thomann N."/>
            <person name="Stavropoulos S."/>
            <person name="Stone C."/>
            <person name="Strader C."/>
            <person name="Tesfaye S."/>
            <person name="Thomson T."/>
            <person name="Thoulutsang Y."/>
            <person name="Thoulutsang D."/>
            <person name="Topham K."/>
            <person name="Topping I."/>
            <person name="Tsamla T."/>
            <person name="Vassiliev H."/>
            <person name="Vo A."/>
            <person name="Wangchuk T."/>
            <person name="Wangdi T."/>
            <person name="Weiand M."/>
            <person name="Wilkinson J."/>
            <person name="Wilson A."/>
            <person name="Yadav S."/>
            <person name="Young G."/>
            <person name="Yu Q."/>
            <person name="Zembek L."/>
            <person name="Zhong D."/>
            <person name="Zimmer A."/>
            <person name="Zwirko Z."/>
            <person name="Jaffe D.B."/>
            <person name="Alvarez P."/>
            <person name="Brockman W."/>
            <person name="Butler J."/>
            <person name="Chin C."/>
            <person name="Gnerre S."/>
            <person name="Grabherr M."/>
            <person name="Kleber M."/>
            <person name="Mauceli E."/>
            <person name="MacCallum I."/>
        </authorList>
    </citation>
    <scope>NUCLEOTIDE SEQUENCE [LARGE SCALE GENOMIC DNA]</scope>
    <source>
        <strain evidence="6">Tucson 15081-1352.22</strain>
    </source>
</reference>
<evidence type="ECO:0000313" key="6">
    <source>
        <dbReference type="Proteomes" id="UP000009192"/>
    </source>
</evidence>
<evidence type="ECO:0000256" key="1">
    <source>
        <dbReference type="ARBA" id="ARBA00006233"/>
    </source>
</evidence>
<evidence type="ECO:0000259" key="4">
    <source>
        <dbReference type="PROSITE" id="PS51729"/>
    </source>
</evidence>
<organism evidence="5 6">
    <name type="scientific">Drosophila mojavensis</name>
    <name type="common">Fruit fly</name>
    <dbReference type="NCBI Taxonomy" id="7230"/>
    <lineage>
        <taxon>Eukaryota</taxon>
        <taxon>Metazoa</taxon>
        <taxon>Ecdysozoa</taxon>
        <taxon>Arthropoda</taxon>
        <taxon>Hexapoda</taxon>
        <taxon>Insecta</taxon>
        <taxon>Pterygota</taxon>
        <taxon>Neoptera</taxon>
        <taxon>Endopterygota</taxon>
        <taxon>Diptera</taxon>
        <taxon>Brachycera</taxon>
        <taxon>Muscomorpha</taxon>
        <taxon>Ephydroidea</taxon>
        <taxon>Drosophilidae</taxon>
        <taxon>Drosophila</taxon>
    </lineage>
</organism>
<evidence type="ECO:0000313" key="5">
    <source>
        <dbReference type="EMBL" id="KRG00704.1"/>
    </source>
</evidence>
<dbReference type="KEGG" id="dmo:Dmoj_GI26845"/>
<sequence length="150" mass="17367">MFSLSRLMYSRIKQFRLNSFKMSSMLHFTSIALRSRNFTNLTRANALQSIMSPSNSKCMGSLVNVQHNDSKFFIKMDNEIAYLRYNIANGIMYVTHTKVPDKLNGQGLGKLLSKAALEYAIQHDLLIKISCPFVTRYVKKYEPHFLKYIL</sequence>
<dbReference type="PROSITE" id="PS51729">
    <property type="entry name" value="GNAT_YJDJ"/>
    <property type="match status" value="1"/>
</dbReference>
<feature type="domain" description="N-acetyltransferase" evidence="4">
    <location>
        <begin position="64"/>
        <end position="150"/>
    </location>
</feature>
<dbReference type="InterPro" id="IPR045057">
    <property type="entry name" value="Gcn5-rel_NAT"/>
</dbReference>
<dbReference type="Pfam" id="PF14542">
    <property type="entry name" value="Acetyltransf_CG"/>
    <property type="match status" value="1"/>
</dbReference>
<dbReference type="InterPro" id="IPR031165">
    <property type="entry name" value="GNAT_YJDJ"/>
</dbReference>
<evidence type="ECO:0000256" key="3">
    <source>
        <dbReference type="ARBA" id="ARBA00031876"/>
    </source>
</evidence>